<sequence length="384" mass="41068">MTHEDEDIGYLLRESVPPLRTPPDRVGAVGRRVRRHRRRRVGLGALAVALVAGLAFGGVRLGTGNEHSPAPPAVTPTVDDQARCPTDAREFPDPRTARYGGNGPLVPAGAVEIVACEVPATEGAEPREPRVLTDGVDEIVRVLDALPPWPVRPGAATPAGDHELRCTAVARHHELAYVLRYPDRPSVTVHTSGNCQTVRQGPSGRGLDPALFDTFLQRYREQLAARTPAVTIATPTCPPSLPTGRLRLTPTRTGPPDRIRVNNPGGNPGLPTRLVAVAACRYEVGDTLARLTGQRRERDDADALRPALNATFERDRVTDCGSYPGYPPPTGLDVLLVADATGATAEFWLRRAPCGALVAGRSSGITPTETLLTGVDRMFGPSPR</sequence>
<feature type="compositionally biased region" description="Low complexity" evidence="1">
    <location>
        <begin position="242"/>
        <end position="254"/>
    </location>
</feature>
<gene>
    <name evidence="3" type="ORF">GA0070617_4683</name>
</gene>
<dbReference type="EMBL" id="FMIA01000002">
    <property type="protein sequence ID" value="SCL61505.1"/>
    <property type="molecule type" value="Genomic_DNA"/>
</dbReference>
<dbReference type="STRING" id="683228.GA0070617_4683"/>
<feature type="region of interest" description="Disordered" evidence="1">
    <location>
        <begin position="66"/>
        <end position="100"/>
    </location>
</feature>
<reference evidence="3 4" key="1">
    <citation type="submission" date="2016-06" db="EMBL/GenBank/DDBJ databases">
        <authorList>
            <person name="Kjaerup R.B."/>
            <person name="Dalgaard T.S."/>
            <person name="Juul-Madsen H.R."/>
        </authorList>
    </citation>
    <scope>NUCLEOTIDE SEQUENCE [LARGE SCALE GENOMIC DNA]</scope>
    <source>
        <strain evidence="3 4">DSM 45577</strain>
    </source>
</reference>
<keyword evidence="4" id="KW-1185">Reference proteome</keyword>
<organism evidence="3 4">
    <name type="scientific">Micromonospora yangpuensis</name>
    <dbReference type="NCBI Taxonomy" id="683228"/>
    <lineage>
        <taxon>Bacteria</taxon>
        <taxon>Bacillati</taxon>
        <taxon>Actinomycetota</taxon>
        <taxon>Actinomycetes</taxon>
        <taxon>Micromonosporales</taxon>
        <taxon>Micromonosporaceae</taxon>
        <taxon>Micromonospora</taxon>
    </lineage>
</organism>
<dbReference type="RefSeq" id="WP_091442579.1">
    <property type="nucleotide sequence ID" value="NZ_BMMJ01000010.1"/>
</dbReference>
<accession>A0A1C6V5G0</accession>
<keyword evidence="2" id="KW-0812">Transmembrane</keyword>
<feature type="compositionally biased region" description="Basic and acidic residues" evidence="1">
    <location>
        <begin position="80"/>
        <end position="96"/>
    </location>
</feature>
<dbReference type="AlphaFoldDB" id="A0A1C6V5G0"/>
<evidence type="ECO:0000313" key="3">
    <source>
        <dbReference type="EMBL" id="SCL61505.1"/>
    </source>
</evidence>
<dbReference type="OrthoDB" id="3347416at2"/>
<feature type="region of interest" description="Disordered" evidence="1">
    <location>
        <begin position="234"/>
        <end position="270"/>
    </location>
</feature>
<name>A0A1C6V5G0_9ACTN</name>
<protein>
    <submittedName>
        <fullName evidence="3">Uncharacterized protein</fullName>
    </submittedName>
</protein>
<evidence type="ECO:0000256" key="2">
    <source>
        <dbReference type="SAM" id="Phobius"/>
    </source>
</evidence>
<proteinExistence type="predicted"/>
<dbReference type="Proteomes" id="UP000198937">
    <property type="component" value="Unassembled WGS sequence"/>
</dbReference>
<evidence type="ECO:0000256" key="1">
    <source>
        <dbReference type="SAM" id="MobiDB-lite"/>
    </source>
</evidence>
<feature type="transmembrane region" description="Helical" evidence="2">
    <location>
        <begin position="41"/>
        <end position="59"/>
    </location>
</feature>
<keyword evidence="2" id="KW-0472">Membrane</keyword>
<evidence type="ECO:0000313" key="4">
    <source>
        <dbReference type="Proteomes" id="UP000198937"/>
    </source>
</evidence>
<keyword evidence="2" id="KW-1133">Transmembrane helix</keyword>